<dbReference type="Pfam" id="PF00078">
    <property type="entry name" value="RVT_1"/>
    <property type="match status" value="1"/>
</dbReference>
<geneLocation type="plasmid" evidence="2 3">
    <name>unnamed2</name>
</geneLocation>
<dbReference type="Proteomes" id="UP000287027">
    <property type="component" value="Plasmid unnamed2"/>
</dbReference>
<evidence type="ECO:0000313" key="2">
    <source>
        <dbReference type="EMBL" id="QEE86902.1"/>
    </source>
</evidence>
<keyword evidence="3" id="KW-1185">Reference proteome</keyword>
<organism evidence="2 3">
    <name type="scientific">Acetobacter oryzoeni</name>
    <dbReference type="NCBI Taxonomy" id="2500548"/>
    <lineage>
        <taxon>Bacteria</taxon>
        <taxon>Pseudomonadati</taxon>
        <taxon>Pseudomonadota</taxon>
        <taxon>Alphaproteobacteria</taxon>
        <taxon>Acetobacterales</taxon>
        <taxon>Acetobacteraceae</taxon>
        <taxon>Acetobacter</taxon>
    </lineage>
</organism>
<name>A0A5B9GL79_9PROT</name>
<dbReference type="InterPro" id="IPR043502">
    <property type="entry name" value="DNA/RNA_pol_sf"/>
</dbReference>
<keyword evidence="2" id="KW-0695">RNA-directed DNA polymerase</keyword>
<keyword evidence="2" id="KW-0614">Plasmid</keyword>
<keyword evidence="2" id="KW-0808">Transferase</keyword>
<gene>
    <name evidence="2" type="ORF">EOV40_014415</name>
</gene>
<dbReference type="PROSITE" id="PS50878">
    <property type="entry name" value="RT_POL"/>
    <property type="match status" value="1"/>
</dbReference>
<dbReference type="KEGG" id="aoy:EOV40_014415"/>
<keyword evidence="2" id="KW-0548">Nucleotidyltransferase</keyword>
<sequence length="411" mass="48007">MRDFTIHSQTLRRHFQKSDFESKIWLVEPNDKDDIIMESQRIAAIGFKTVSLRFNKINGKAVFRLASLPQALLTRHVSETIRQITNVHQSDRNSIIRSILQLLSEGISFNVIKMDIKSFYENINVENTIKLLKSDPAFSRQSIFVLESFFSALKRQHIPGLPRGIGLSATLAEYVMRGFDRKVSTHPNIRYYNRYVDDAIIITTSDIDPEKFLDDAKDILPQGLNFNESKTKIYKFSNYSKKALTHPEHMINFLGYKITIDEICYKNKKFLREVSIDIADSKVSRTKRRLAKIFLDYNNKRNFDDLLNRMKIITSNYGYEDQISGMWRYSGLRYNYGLINPQQSDALKSLDKFMINTLTSKHPNNRIRPNISSSQRHQLLGLRFSTGFTENRFFTFKRDHLIHLIGCWAYA</sequence>
<accession>A0A5B9GL79</accession>
<proteinExistence type="predicted"/>
<dbReference type="GO" id="GO:0003964">
    <property type="term" value="F:RNA-directed DNA polymerase activity"/>
    <property type="evidence" value="ECO:0007669"/>
    <property type="project" value="UniProtKB-KW"/>
</dbReference>
<dbReference type="InterPro" id="IPR000477">
    <property type="entry name" value="RT_dom"/>
</dbReference>
<dbReference type="AlphaFoldDB" id="A0A5B9GL79"/>
<dbReference type="RefSeq" id="WP_128106442.1">
    <property type="nucleotide sequence ID" value="NZ_CP042810.1"/>
</dbReference>
<feature type="domain" description="Reverse transcriptase" evidence="1">
    <location>
        <begin position="36"/>
        <end position="258"/>
    </location>
</feature>
<dbReference type="SUPFAM" id="SSF56672">
    <property type="entry name" value="DNA/RNA polymerases"/>
    <property type="match status" value="1"/>
</dbReference>
<dbReference type="EMBL" id="CP042810">
    <property type="protein sequence ID" value="QEE86902.1"/>
    <property type="molecule type" value="Genomic_DNA"/>
</dbReference>
<dbReference type="NCBIfam" id="NF041747">
    <property type="entry name" value="Drt3a"/>
    <property type="match status" value="1"/>
</dbReference>
<evidence type="ECO:0000259" key="1">
    <source>
        <dbReference type="PROSITE" id="PS50878"/>
    </source>
</evidence>
<dbReference type="CDD" id="cd01646">
    <property type="entry name" value="RT_Bac_retron_I"/>
    <property type="match status" value="1"/>
</dbReference>
<reference evidence="2 3" key="1">
    <citation type="submission" date="2019-08" db="EMBL/GenBank/DDBJ databases">
        <title>Acetobacter oryzioeni sp. nov., isolated from Korean rice wine vinegar.</title>
        <authorList>
            <person name="Baek J.H."/>
            <person name="Kim K.H."/>
            <person name="Jeon C.O."/>
            <person name="Han D.M."/>
        </authorList>
    </citation>
    <scope>NUCLEOTIDE SEQUENCE [LARGE SCALE GENOMIC DNA]</scope>
    <source>
        <strain evidence="2 3">B6</strain>
        <plasmid evidence="2 3">unnamed2</plasmid>
    </source>
</reference>
<evidence type="ECO:0000313" key="3">
    <source>
        <dbReference type="Proteomes" id="UP000287027"/>
    </source>
</evidence>
<protein>
    <submittedName>
        <fullName evidence="2">RNA-directed DNA polymerase</fullName>
    </submittedName>
</protein>